<dbReference type="Proteomes" id="UP000823892">
    <property type="component" value="Unassembled WGS sequence"/>
</dbReference>
<reference evidence="1" key="2">
    <citation type="submission" date="2021-04" db="EMBL/GenBank/DDBJ databases">
        <authorList>
            <person name="Gilroy R."/>
        </authorList>
    </citation>
    <scope>NUCLEOTIDE SEQUENCE</scope>
    <source>
        <strain evidence="1">ChiBcec6-4105</strain>
    </source>
</reference>
<dbReference type="Gene3D" id="1.10.2020.10">
    <property type="entry name" value="uronate isomerase, domain 2, chain A"/>
    <property type="match status" value="1"/>
</dbReference>
<dbReference type="SUPFAM" id="SSF51556">
    <property type="entry name" value="Metallo-dependent hydrolases"/>
    <property type="match status" value="1"/>
</dbReference>
<protein>
    <recommendedName>
        <fullName evidence="3">Glucuronate isomerase</fullName>
    </recommendedName>
</protein>
<feature type="non-terminal residue" evidence="1">
    <location>
        <position position="241"/>
    </location>
</feature>
<proteinExistence type="predicted"/>
<dbReference type="AlphaFoldDB" id="A0A9D2QWQ3"/>
<comment type="caution">
    <text evidence="1">The sequence shown here is derived from an EMBL/GenBank/DDBJ whole genome shotgun (WGS) entry which is preliminary data.</text>
</comment>
<organism evidence="1 2">
    <name type="scientific">Candidatus Blautia avicola</name>
    <dbReference type="NCBI Taxonomy" id="2838483"/>
    <lineage>
        <taxon>Bacteria</taxon>
        <taxon>Bacillati</taxon>
        <taxon>Bacillota</taxon>
        <taxon>Clostridia</taxon>
        <taxon>Lachnospirales</taxon>
        <taxon>Lachnospiraceae</taxon>
        <taxon>Blautia</taxon>
    </lineage>
</organism>
<dbReference type="Gene3D" id="3.20.20.140">
    <property type="entry name" value="Metal-dependent hydrolases"/>
    <property type="match status" value="1"/>
</dbReference>
<name>A0A9D2QWQ3_9FIRM</name>
<evidence type="ECO:0000313" key="1">
    <source>
        <dbReference type="EMBL" id="HJD28726.1"/>
    </source>
</evidence>
<dbReference type="EMBL" id="DWUY01000158">
    <property type="protein sequence ID" value="HJD28726.1"/>
    <property type="molecule type" value="Genomic_DNA"/>
</dbReference>
<gene>
    <name evidence="1" type="ORF">H9914_07020</name>
</gene>
<evidence type="ECO:0000313" key="2">
    <source>
        <dbReference type="Proteomes" id="UP000823892"/>
    </source>
</evidence>
<dbReference type="InterPro" id="IPR032466">
    <property type="entry name" value="Metal_Hydrolase"/>
</dbReference>
<reference evidence="1" key="1">
    <citation type="journal article" date="2021" name="PeerJ">
        <title>Extensive microbial diversity within the chicken gut microbiome revealed by metagenomics and culture.</title>
        <authorList>
            <person name="Gilroy R."/>
            <person name="Ravi A."/>
            <person name="Getino M."/>
            <person name="Pursley I."/>
            <person name="Horton D.L."/>
            <person name="Alikhan N.F."/>
            <person name="Baker D."/>
            <person name="Gharbi K."/>
            <person name="Hall N."/>
            <person name="Watson M."/>
            <person name="Adriaenssens E.M."/>
            <person name="Foster-Nyarko E."/>
            <person name="Jarju S."/>
            <person name="Secka A."/>
            <person name="Antonio M."/>
            <person name="Oren A."/>
            <person name="Chaudhuri R.R."/>
            <person name="La Ragione R."/>
            <person name="Hildebrand F."/>
            <person name="Pallen M.J."/>
        </authorList>
    </citation>
    <scope>NUCLEOTIDE SEQUENCE</scope>
    <source>
        <strain evidence="1">ChiBcec6-4105</strain>
    </source>
</reference>
<accession>A0A9D2QWQ3</accession>
<sequence length="241" mass="28420">MNSWLEKMYEVFDHTPVIDTHSHVMPSNELYDHRQDFLVNFLQQYLQDDIRSAGMTKEEFGYVMDENQDIVKRFAVLQPYWKRTMNTGYARLAKTTLQLIYGESDLTDDNIMKISAAYRSHMEDPDFFEHILCQLCHIRKIISDHSHYDGIEIPHDEKIFLPVYRMDYLIMPENASDIRRIERECGFPVNSLDDLENAARLIMKKARENGAIGYKSGLAYNRSLFYEFADYNEARKGFEAI</sequence>
<evidence type="ECO:0008006" key="3">
    <source>
        <dbReference type="Google" id="ProtNLM"/>
    </source>
</evidence>